<dbReference type="InterPro" id="IPR032254">
    <property type="entry name" value="DUF4828"/>
</dbReference>
<accession>A0A1L8WDY1</accession>
<keyword evidence="1" id="KW-0812">Transmembrane</keyword>
<evidence type="ECO:0008006" key="4">
    <source>
        <dbReference type="Google" id="ProtNLM"/>
    </source>
</evidence>
<evidence type="ECO:0000313" key="3">
    <source>
        <dbReference type="Proteomes" id="UP000182152"/>
    </source>
</evidence>
<dbReference type="OrthoDB" id="2194038at2"/>
<dbReference type="AlphaFoldDB" id="A0A1L8WDY1"/>
<gene>
    <name evidence="2" type="ORF">RV14_GL001055</name>
</gene>
<name>A0A1L8WDY1_9ENTE</name>
<dbReference type="Pfam" id="PF16110">
    <property type="entry name" value="DUF4828"/>
    <property type="match status" value="1"/>
</dbReference>
<dbReference type="EMBL" id="JXLB01000020">
    <property type="protein sequence ID" value="OJG79230.1"/>
    <property type="molecule type" value="Genomic_DNA"/>
</dbReference>
<reference evidence="2 3" key="1">
    <citation type="submission" date="2014-12" db="EMBL/GenBank/DDBJ databases">
        <title>Draft genome sequences of 29 type strains of Enterococci.</title>
        <authorList>
            <person name="Zhong Z."/>
            <person name="Sun Z."/>
            <person name="Liu W."/>
            <person name="Zhang W."/>
            <person name="Zhang H."/>
        </authorList>
    </citation>
    <scope>NUCLEOTIDE SEQUENCE [LARGE SCALE GENOMIC DNA]</scope>
    <source>
        <strain evidence="2 3">DSM 15687</strain>
    </source>
</reference>
<evidence type="ECO:0000256" key="1">
    <source>
        <dbReference type="SAM" id="Phobius"/>
    </source>
</evidence>
<proteinExistence type="predicted"/>
<sequence length="117" mass="13795">MRRKKRIYGIATFLAILLGRMMLKKNRLPSFDPVQYHGSWSFTDENKQPQQLLITSTFDLSINGHSLKTKVVELNKQQLTLQDQYGFYLTLSYSNQTFYDESTDITYPLKKQHEKII</sequence>
<evidence type="ECO:0000313" key="2">
    <source>
        <dbReference type="EMBL" id="OJG79230.1"/>
    </source>
</evidence>
<dbReference type="RefSeq" id="WP_071856025.1">
    <property type="nucleotide sequence ID" value="NZ_JBCLRY010000008.1"/>
</dbReference>
<dbReference type="Proteomes" id="UP000182152">
    <property type="component" value="Unassembled WGS sequence"/>
</dbReference>
<keyword evidence="3" id="KW-1185">Reference proteome</keyword>
<keyword evidence="1" id="KW-1133">Transmembrane helix</keyword>
<comment type="caution">
    <text evidence="2">The sequence shown here is derived from an EMBL/GenBank/DDBJ whole genome shotgun (WGS) entry which is preliminary data.</text>
</comment>
<protein>
    <recommendedName>
        <fullName evidence="4">DUF4828 domain-containing protein</fullName>
    </recommendedName>
</protein>
<keyword evidence="1" id="KW-0472">Membrane</keyword>
<feature type="transmembrane region" description="Helical" evidence="1">
    <location>
        <begin position="7"/>
        <end position="23"/>
    </location>
</feature>
<dbReference type="STRING" id="150033.RV14_GL001055"/>
<organism evidence="2 3">
    <name type="scientific">Enterococcus ratti</name>
    <dbReference type="NCBI Taxonomy" id="150033"/>
    <lineage>
        <taxon>Bacteria</taxon>
        <taxon>Bacillati</taxon>
        <taxon>Bacillota</taxon>
        <taxon>Bacilli</taxon>
        <taxon>Lactobacillales</taxon>
        <taxon>Enterococcaceae</taxon>
        <taxon>Enterococcus</taxon>
    </lineage>
</organism>